<dbReference type="EMBL" id="UYRT01078595">
    <property type="protein sequence ID" value="VDN18853.1"/>
    <property type="molecule type" value="Genomic_DNA"/>
</dbReference>
<reference evidence="9 10" key="2">
    <citation type="submission" date="2018-11" db="EMBL/GenBank/DDBJ databases">
        <authorList>
            <consortium name="Pathogen Informatics"/>
        </authorList>
    </citation>
    <scope>NUCLEOTIDE SEQUENCE [LARGE SCALE GENOMIC DNA]</scope>
</reference>
<dbReference type="GO" id="GO:0005737">
    <property type="term" value="C:cytoplasm"/>
    <property type="evidence" value="ECO:0007669"/>
    <property type="project" value="TreeGrafter"/>
</dbReference>
<evidence type="ECO:0000313" key="10">
    <source>
        <dbReference type="Proteomes" id="UP000271098"/>
    </source>
</evidence>
<proteinExistence type="inferred from homology"/>
<evidence type="ECO:0000256" key="5">
    <source>
        <dbReference type="ARBA" id="ARBA00022840"/>
    </source>
</evidence>
<dbReference type="PANTHER" id="PTHR12400">
    <property type="entry name" value="INOSITOL POLYPHOSPHATE KINASE"/>
    <property type="match status" value="1"/>
</dbReference>
<dbReference type="PANTHER" id="PTHR12400:SF51">
    <property type="entry name" value="INOSITOL POLYPHOSPHATE MULTIKINASE"/>
    <property type="match status" value="1"/>
</dbReference>
<reference evidence="11" key="1">
    <citation type="submission" date="2016-06" db="UniProtKB">
        <authorList>
            <consortium name="WormBaseParasite"/>
        </authorList>
    </citation>
    <scope>IDENTIFICATION</scope>
</reference>
<evidence type="ECO:0000256" key="2">
    <source>
        <dbReference type="ARBA" id="ARBA00022679"/>
    </source>
</evidence>
<dbReference type="GO" id="GO:0032958">
    <property type="term" value="P:inositol phosphate biosynthetic process"/>
    <property type="evidence" value="ECO:0007669"/>
    <property type="project" value="InterPro"/>
</dbReference>
<dbReference type="OrthoDB" id="338650at2759"/>
<dbReference type="Pfam" id="PF03770">
    <property type="entry name" value="IPK"/>
    <property type="match status" value="1"/>
</dbReference>
<accession>A0A183DS05</accession>
<evidence type="ECO:0000256" key="3">
    <source>
        <dbReference type="ARBA" id="ARBA00022741"/>
    </source>
</evidence>
<evidence type="ECO:0000313" key="11">
    <source>
        <dbReference type="WBParaSite" id="GPUH_0001151001-mRNA-1"/>
    </source>
</evidence>
<comment type="catalytic activity">
    <reaction evidence="6">
        <text>1D-myo-inositol 1,4,5-trisphosphate + 2 ATP = 1D-myo-inositol 1,3,4,5,6-pentakisphosphate + 2 ADP + 2 H(+)</text>
        <dbReference type="Rhea" id="RHEA:32359"/>
        <dbReference type="ChEBI" id="CHEBI:15378"/>
        <dbReference type="ChEBI" id="CHEBI:30616"/>
        <dbReference type="ChEBI" id="CHEBI:57733"/>
        <dbReference type="ChEBI" id="CHEBI:203600"/>
        <dbReference type="ChEBI" id="CHEBI:456216"/>
        <dbReference type="EC" id="2.7.1.151"/>
    </reaction>
</comment>
<keyword evidence="4 8" id="KW-0418">Kinase</keyword>
<evidence type="ECO:0000256" key="7">
    <source>
        <dbReference type="ARBA" id="ARBA00036525"/>
    </source>
</evidence>
<comment type="catalytic activity">
    <reaction evidence="7">
        <text>1D-myo-inositol 1,3,4,6-tetrakisphosphate + ATP = 1D-myo-inositol 1,3,4,5,6-pentakisphosphate + ADP + H(+)</text>
        <dbReference type="Rhea" id="RHEA:12717"/>
        <dbReference type="ChEBI" id="CHEBI:15378"/>
        <dbReference type="ChEBI" id="CHEBI:30616"/>
        <dbReference type="ChEBI" id="CHEBI:57660"/>
        <dbReference type="ChEBI" id="CHEBI:57733"/>
        <dbReference type="ChEBI" id="CHEBI:456216"/>
        <dbReference type="EC" id="2.7.1.140"/>
    </reaction>
</comment>
<gene>
    <name evidence="9" type="ORF">GPUH_LOCUS11496</name>
</gene>
<dbReference type="Proteomes" id="UP000271098">
    <property type="component" value="Unassembled WGS sequence"/>
</dbReference>
<organism evidence="11">
    <name type="scientific">Gongylonema pulchrum</name>
    <dbReference type="NCBI Taxonomy" id="637853"/>
    <lineage>
        <taxon>Eukaryota</taxon>
        <taxon>Metazoa</taxon>
        <taxon>Ecdysozoa</taxon>
        <taxon>Nematoda</taxon>
        <taxon>Chromadorea</taxon>
        <taxon>Rhabditida</taxon>
        <taxon>Spirurina</taxon>
        <taxon>Spiruromorpha</taxon>
        <taxon>Spiruroidea</taxon>
        <taxon>Gongylonematidae</taxon>
        <taxon>Gongylonema</taxon>
    </lineage>
</organism>
<keyword evidence="3" id="KW-0547">Nucleotide-binding</keyword>
<dbReference type="SUPFAM" id="SSF56104">
    <property type="entry name" value="SAICAR synthase-like"/>
    <property type="match status" value="1"/>
</dbReference>
<dbReference type="GO" id="GO:0008440">
    <property type="term" value="F:inositol-1,4,5-trisphosphate 3-kinase activity"/>
    <property type="evidence" value="ECO:0007669"/>
    <property type="project" value="TreeGrafter"/>
</dbReference>
<evidence type="ECO:0000313" key="9">
    <source>
        <dbReference type="EMBL" id="VDN18853.1"/>
    </source>
</evidence>
<dbReference type="AlphaFoldDB" id="A0A183DS05"/>
<evidence type="ECO:0000256" key="8">
    <source>
        <dbReference type="RuleBase" id="RU363090"/>
    </source>
</evidence>
<name>A0A183DS05_9BILA</name>
<sequence length="271" mass="30512">MDQQCSMLLPESYEWYREQIAGHHPSVIKNGVRQIGLFSFPPSGDAPGADIRYAWPELAIFWGWEFSQCLLVLFDSMKFFRNQRSVLLVGLIKQIGTETLMKPVQRGVRGACEREFYLKLARQRASSDGSEESAVLKRFLSFTPAFFGIKSVWVGYIEVECLVLEDLASRYKYPCIMDIKVGKVTYDPQATQEKRLSEAVKYPEQTTLGFRLTGYRNVYRELSVEWGTFSSRARRPSNYVLISKDTAGALPGSMGGSGGASALCHSKKAVI</sequence>
<keyword evidence="2 8" id="KW-0808">Transferase</keyword>
<protein>
    <recommendedName>
        <fullName evidence="8">Kinase</fullName>
        <ecNumber evidence="8">2.7.-.-</ecNumber>
    </recommendedName>
</protein>
<dbReference type="Gene3D" id="3.30.470.160">
    <property type="entry name" value="Inositol polyphosphate kinase"/>
    <property type="match status" value="1"/>
</dbReference>
<keyword evidence="10" id="KW-1185">Reference proteome</keyword>
<dbReference type="GO" id="GO:0051765">
    <property type="term" value="F:inositol tetrakisphosphate kinase activity"/>
    <property type="evidence" value="ECO:0007669"/>
    <property type="project" value="TreeGrafter"/>
</dbReference>
<dbReference type="InterPro" id="IPR038286">
    <property type="entry name" value="IPK_sf"/>
</dbReference>
<keyword evidence="5" id="KW-0067">ATP-binding</keyword>
<dbReference type="GO" id="GO:0005524">
    <property type="term" value="F:ATP binding"/>
    <property type="evidence" value="ECO:0007669"/>
    <property type="project" value="UniProtKB-KW"/>
</dbReference>
<dbReference type="GO" id="GO:0005634">
    <property type="term" value="C:nucleus"/>
    <property type="evidence" value="ECO:0007669"/>
    <property type="project" value="TreeGrafter"/>
</dbReference>
<dbReference type="EC" id="2.7.-.-" evidence="8"/>
<evidence type="ECO:0000256" key="4">
    <source>
        <dbReference type="ARBA" id="ARBA00022777"/>
    </source>
</evidence>
<dbReference type="WBParaSite" id="GPUH_0001151001-mRNA-1">
    <property type="protein sequence ID" value="GPUH_0001151001-mRNA-1"/>
    <property type="gene ID" value="GPUH_0001151001"/>
</dbReference>
<evidence type="ECO:0000256" key="1">
    <source>
        <dbReference type="ARBA" id="ARBA00007374"/>
    </source>
</evidence>
<evidence type="ECO:0000256" key="6">
    <source>
        <dbReference type="ARBA" id="ARBA00036164"/>
    </source>
</evidence>
<comment type="similarity">
    <text evidence="1 8">Belongs to the inositol phosphokinase (IPK) family.</text>
</comment>
<dbReference type="InterPro" id="IPR005522">
    <property type="entry name" value="IPK"/>
</dbReference>